<dbReference type="GO" id="GO:0003677">
    <property type="term" value="F:DNA binding"/>
    <property type="evidence" value="ECO:0007669"/>
    <property type="project" value="UniProtKB-KW"/>
</dbReference>
<dbReference type="PANTHER" id="PTHR33164">
    <property type="entry name" value="TRANSCRIPTIONAL REGULATOR, MARR FAMILY"/>
    <property type="match status" value="1"/>
</dbReference>
<accession>A0A4R8CPL2</accession>
<evidence type="ECO:0000259" key="1">
    <source>
        <dbReference type="PROSITE" id="PS50995"/>
    </source>
</evidence>
<dbReference type="PANTHER" id="PTHR33164:SF106">
    <property type="entry name" value="TRANSCRIPTIONAL REGULATORY PROTEIN"/>
    <property type="match status" value="1"/>
</dbReference>
<dbReference type="SMART" id="SM00347">
    <property type="entry name" value="HTH_MARR"/>
    <property type="match status" value="1"/>
</dbReference>
<dbReference type="RefSeq" id="WP_166679416.1">
    <property type="nucleotide sequence ID" value="NZ_SODP01000001.1"/>
</dbReference>
<protein>
    <submittedName>
        <fullName evidence="2">DNA-binding MarR family transcriptional regulator</fullName>
    </submittedName>
</protein>
<organism evidence="2 3">
    <name type="scientific">Kribbella pratensis</name>
    <dbReference type="NCBI Taxonomy" id="2512112"/>
    <lineage>
        <taxon>Bacteria</taxon>
        <taxon>Bacillati</taxon>
        <taxon>Actinomycetota</taxon>
        <taxon>Actinomycetes</taxon>
        <taxon>Propionibacteriales</taxon>
        <taxon>Kribbellaceae</taxon>
        <taxon>Kribbella</taxon>
    </lineage>
</organism>
<reference evidence="2 3" key="1">
    <citation type="submission" date="2019-03" db="EMBL/GenBank/DDBJ databases">
        <title>Genomic Encyclopedia of Type Strains, Phase III (KMG-III): the genomes of soil and plant-associated and newly described type strains.</title>
        <authorList>
            <person name="Whitman W."/>
        </authorList>
    </citation>
    <scope>NUCLEOTIDE SEQUENCE [LARGE SCALE GENOMIC DNA]</scope>
    <source>
        <strain evidence="2 3">VKM Ac-2573</strain>
    </source>
</reference>
<proteinExistence type="predicted"/>
<sequence>MSPRKSEPRPAEGRDELVRLVQLLIAEGQRIAHLFAQRQGIHGTDVEALLRILVADEGRPMTAGRLAAELGLSTGAVTTLIDRLERDGHVRRERDTADRRRVIVRYDRSGLELAGRFFQPLGLHHRTATADFTAAELEVVKRYLAASIDAFSSYREQLTAEPDVGSSDRPEQISGP</sequence>
<dbReference type="GO" id="GO:0006950">
    <property type="term" value="P:response to stress"/>
    <property type="evidence" value="ECO:0007669"/>
    <property type="project" value="TreeGrafter"/>
</dbReference>
<dbReference type="InterPro" id="IPR000835">
    <property type="entry name" value="HTH_MarR-typ"/>
</dbReference>
<keyword evidence="2" id="KW-0238">DNA-binding</keyword>
<dbReference type="SUPFAM" id="SSF46785">
    <property type="entry name" value="Winged helix' DNA-binding domain"/>
    <property type="match status" value="1"/>
</dbReference>
<dbReference type="GO" id="GO:0003700">
    <property type="term" value="F:DNA-binding transcription factor activity"/>
    <property type="evidence" value="ECO:0007669"/>
    <property type="project" value="InterPro"/>
</dbReference>
<dbReference type="InterPro" id="IPR036390">
    <property type="entry name" value="WH_DNA-bd_sf"/>
</dbReference>
<dbReference type="AlphaFoldDB" id="A0A4R8CPL2"/>
<comment type="caution">
    <text evidence="2">The sequence shown here is derived from an EMBL/GenBank/DDBJ whole genome shotgun (WGS) entry which is preliminary data.</text>
</comment>
<dbReference type="InterPro" id="IPR036388">
    <property type="entry name" value="WH-like_DNA-bd_sf"/>
</dbReference>
<dbReference type="Gene3D" id="1.10.10.10">
    <property type="entry name" value="Winged helix-like DNA-binding domain superfamily/Winged helix DNA-binding domain"/>
    <property type="match status" value="1"/>
</dbReference>
<dbReference type="EMBL" id="SODP01000001">
    <property type="protein sequence ID" value="TDW78098.1"/>
    <property type="molecule type" value="Genomic_DNA"/>
</dbReference>
<evidence type="ECO:0000313" key="3">
    <source>
        <dbReference type="Proteomes" id="UP000295146"/>
    </source>
</evidence>
<dbReference type="Pfam" id="PF01047">
    <property type="entry name" value="MarR"/>
    <property type="match status" value="1"/>
</dbReference>
<dbReference type="Proteomes" id="UP000295146">
    <property type="component" value="Unassembled WGS sequence"/>
</dbReference>
<dbReference type="InterPro" id="IPR039422">
    <property type="entry name" value="MarR/SlyA-like"/>
</dbReference>
<evidence type="ECO:0000313" key="2">
    <source>
        <dbReference type="EMBL" id="TDW78098.1"/>
    </source>
</evidence>
<keyword evidence="3" id="KW-1185">Reference proteome</keyword>
<dbReference type="PROSITE" id="PS50995">
    <property type="entry name" value="HTH_MARR_2"/>
    <property type="match status" value="1"/>
</dbReference>
<name>A0A4R8CPL2_9ACTN</name>
<feature type="domain" description="HTH marR-type" evidence="1">
    <location>
        <begin position="14"/>
        <end position="149"/>
    </location>
</feature>
<gene>
    <name evidence="2" type="ORF">EV653_3288</name>
</gene>